<name>A0A8W8N5C1_MAGGI</name>
<evidence type="ECO:0000256" key="10">
    <source>
        <dbReference type="ARBA" id="ARBA00023204"/>
    </source>
</evidence>
<evidence type="ECO:0000259" key="14">
    <source>
        <dbReference type="Pfam" id="PF03372"/>
    </source>
</evidence>
<reference evidence="15" key="1">
    <citation type="submission" date="2022-08" db="UniProtKB">
        <authorList>
            <consortium name="EnsemblMetazoa"/>
        </authorList>
    </citation>
    <scope>IDENTIFICATION</scope>
    <source>
        <strain evidence="15">05x7-T-G4-1.051#20</strain>
    </source>
</reference>
<evidence type="ECO:0000256" key="6">
    <source>
        <dbReference type="ARBA" id="ARBA00022723"/>
    </source>
</evidence>
<evidence type="ECO:0000256" key="1">
    <source>
        <dbReference type="ARBA" id="ARBA00001936"/>
    </source>
</evidence>
<keyword evidence="5" id="KW-0540">Nuclease</keyword>
<dbReference type="InterPro" id="IPR005135">
    <property type="entry name" value="Endo/exonuclease/phosphatase"/>
</dbReference>
<evidence type="ECO:0000256" key="9">
    <source>
        <dbReference type="ARBA" id="ARBA00022842"/>
    </source>
</evidence>
<evidence type="ECO:0000256" key="4">
    <source>
        <dbReference type="ARBA" id="ARBA00017870"/>
    </source>
</evidence>
<evidence type="ECO:0000256" key="3">
    <source>
        <dbReference type="ARBA" id="ARBA00004322"/>
    </source>
</evidence>
<dbReference type="OrthoDB" id="9975959at2759"/>
<dbReference type="OMA" id="DVWEMCG"/>
<keyword evidence="9" id="KW-0460">Magnesium</keyword>
<evidence type="ECO:0000256" key="13">
    <source>
        <dbReference type="SAM" id="MobiDB-lite"/>
    </source>
</evidence>
<feature type="domain" description="Endonuclease/exonuclease/phosphatase" evidence="14">
    <location>
        <begin position="99"/>
        <end position="247"/>
    </location>
</feature>
<dbReference type="Pfam" id="PF03372">
    <property type="entry name" value="Exo_endo_phos"/>
    <property type="match status" value="1"/>
</dbReference>
<evidence type="ECO:0000313" key="16">
    <source>
        <dbReference type="Proteomes" id="UP000005408"/>
    </source>
</evidence>
<keyword evidence="16" id="KW-1185">Reference proteome</keyword>
<dbReference type="PANTHER" id="PTHR15822:SF4">
    <property type="entry name" value="TYROSYL-DNA PHOSPHODIESTERASE 2"/>
    <property type="match status" value="1"/>
</dbReference>
<dbReference type="EnsemblMetazoa" id="G4718.1">
    <property type="protein sequence ID" value="G4718.1:cds"/>
    <property type="gene ID" value="G4718"/>
</dbReference>
<dbReference type="GO" id="GO:0005737">
    <property type="term" value="C:cytoplasm"/>
    <property type="evidence" value="ECO:0007669"/>
    <property type="project" value="TreeGrafter"/>
</dbReference>
<feature type="region of interest" description="Disordered" evidence="13">
    <location>
        <begin position="60"/>
        <end position="82"/>
    </location>
</feature>
<dbReference type="FunFam" id="3.60.10.10:FF:000024">
    <property type="entry name" value="Tyrosyl-DNA phosphodiesterase 2"/>
    <property type="match status" value="1"/>
</dbReference>
<proteinExistence type="predicted"/>
<dbReference type="SUPFAM" id="SSF56219">
    <property type="entry name" value="DNase I-like"/>
    <property type="match status" value="1"/>
</dbReference>
<dbReference type="SUPFAM" id="SSF46934">
    <property type="entry name" value="UBA-like"/>
    <property type="match status" value="1"/>
</dbReference>
<dbReference type="InterPro" id="IPR036691">
    <property type="entry name" value="Endo/exonu/phosph_ase_sf"/>
</dbReference>
<dbReference type="GO" id="GO:0004518">
    <property type="term" value="F:nuclease activity"/>
    <property type="evidence" value="ECO:0007669"/>
    <property type="project" value="UniProtKB-KW"/>
</dbReference>
<evidence type="ECO:0000256" key="8">
    <source>
        <dbReference type="ARBA" id="ARBA00022801"/>
    </source>
</evidence>
<keyword evidence="8" id="KW-0378">Hydrolase</keyword>
<evidence type="ECO:0000313" key="15">
    <source>
        <dbReference type="EnsemblMetazoa" id="G4718.2:cds"/>
    </source>
</evidence>
<dbReference type="GO" id="GO:0046872">
    <property type="term" value="F:metal ion binding"/>
    <property type="evidence" value="ECO:0007669"/>
    <property type="project" value="UniProtKB-KW"/>
</dbReference>
<dbReference type="GO" id="GO:0016605">
    <property type="term" value="C:PML body"/>
    <property type="evidence" value="ECO:0007669"/>
    <property type="project" value="UniProtKB-SubCell"/>
</dbReference>
<dbReference type="GO" id="GO:0006302">
    <property type="term" value="P:double-strand break repair"/>
    <property type="evidence" value="ECO:0007669"/>
    <property type="project" value="TreeGrafter"/>
</dbReference>
<evidence type="ECO:0000256" key="5">
    <source>
        <dbReference type="ARBA" id="ARBA00022722"/>
    </source>
</evidence>
<dbReference type="Pfam" id="PF14555">
    <property type="entry name" value="UBA_4"/>
    <property type="match status" value="1"/>
</dbReference>
<evidence type="ECO:0000256" key="12">
    <source>
        <dbReference type="ARBA" id="ARBA00031304"/>
    </source>
</evidence>
<dbReference type="GO" id="GO:0070260">
    <property type="term" value="F:5'-tyrosyl-DNA phosphodiesterase activity"/>
    <property type="evidence" value="ECO:0007669"/>
    <property type="project" value="TreeGrafter"/>
</dbReference>
<dbReference type="InterPro" id="IPR051547">
    <property type="entry name" value="TDP2-like"/>
</dbReference>
<dbReference type="EnsemblMetazoa" id="G4718.2">
    <property type="protein sequence ID" value="G4718.2:cds"/>
    <property type="gene ID" value="G4718"/>
</dbReference>
<comment type="subcellular location">
    <subcellularLocation>
        <location evidence="3">Nucleus</location>
        <location evidence="3">PML body</location>
    </subcellularLocation>
</comment>
<dbReference type="AlphaFoldDB" id="A0A8W8N5C1"/>
<dbReference type="Proteomes" id="UP000005408">
    <property type="component" value="Unassembled WGS sequence"/>
</dbReference>
<dbReference type="InterPro" id="IPR009060">
    <property type="entry name" value="UBA-like_sf"/>
</dbReference>
<keyword evidence="11" id="KW-0539">Nucleus</keyword>
<evidence type="ECO:0000256" key="2">
    <source>
        <dbReference type="ARBA" id="ARBA00001946"/>
    </source>
</evidence>
<dbReference type="Gene3D" id="1.10.8.10">
    <property type="entry name" value="DNA helicase RuvA subunit, C-terminal domain"/>
    <property type="match status" value="1"/>
</dbReference>
<dbReference type="PANTHER" id="PTHR15822">
    <property type="entry name" value="TRAF AND TNF RECEPTOR-ASSOCIATED PROTEIN"/>
    <property type="match status" value="1"/>
</dbReference>
<dbReference type="Gene3D" id="3.60.10.10">
    <property type="entry name" value="Endonuclease/exonuclease/phosphatase"/>
    <property type="match status" value="1"/>
</dbReference>
<protein>
    <recommendedName>
        <fullName evidence="4">Tyrosyl-DNA phosphodiesterase 2</fullName>
    </recommendedName>
    <alternativeName>
        <fullName evidence="12">5'-tyrosyl-DNA phosphodiesterase</fullName>
    </alternativeName>
</protein>
<feature type="compositionally biased region" description="Polar residues" evidence="13">
    <location>
        <begin position="60"/>
        <end position="77"/>
    </location>
</feature>
<sequence>MSEDNEDENLPSAAECEKRCQCFADITGTDTALAMFYLQDRNWNVEIAVNAFFEESNQVATTQNQGTKRGLSESANPEASPKQIKLADDDLEPHRIRLLSWNIDGLDMPSAEKRTKEICNIIKKENPQAVLLQEVTPVTLPILQQNCTGYRVISGGSTEYFTAIMLKDGQVMFKGKEIQPFENTVMMRNLLSVQCQIKGKPFTVMTSHLESTKDFGDERKRQLKQCFEAVKAEPASQNVIFGGDLNLRDKELSAIGGIPGGMCDVWEATGSRKECLYTWDMMRNTNLVFDKFKPRCRFDRLYLRDSNPGTIKPVYFELIGLEKVKSCGRFPSDHWGLLTHYDIIKI</sequence>
<comment type="cofactor">
    <cofactor evidence="2">
        <name>Mg(2+)</name>
        <dbReference type="ChEBI" id="CHEBI:18420"/>
    </cofactor>
</comment>
<dbReference type="CDD" id="cd09080">
    <property type="entry name" value="TDP2"/>
    <property type="match status" value="1"/>
</dbReference>
<organism evidence="15 16">
    <name type="scientific">Magallana gigas</name>
    <name type="common">Pacific oyster</name>
    <name type="synonym">Crassostrea gigas</name>
    <dbReference type="NCBI Taxonomy" id="29159"/>
    <lineage>
        <taxon>Eukaryota</taxon>
        <taxon>Metazoa</taxon>
        <taxon>Spiralia</taxon>
        <taxon>Lophotrochozoa</taxon>
        <taxon>Mollusca</taxon>
        <taxon>Bivalvia</taxon>
        <taxon>Autobranchia</taxon>
        <taxon>Pteriomorphia</taxon>
        <taxon>Ostreida</taxon>
        <taxon>Ostreoidea</taxon>
        <taxon>Ostreidae</taxon>
        <taxon>Magallana</taxon>
    </lineage>
</organism>
<dbReference type="GO" id="GO:0003697">
    <property type="term" value="F:single-stranded DNA binding"/>
    <property type="evidence" value="ECO:0007669"/>
    <property type="project" value="TreeGrafter"/>
</dbReference>
<keyword evidence="7" id="KW-0227">DNA damage</keyword>
<dbReference type="CDD" id="cd14672">
    <property type="entry name" value="UBA_ceTYDP2_like"/>
    <property type="match status" value="1"/>
</dbReference>
<evidence type="ECO:0000256" key="7">
    <source>
        <dbReference type="ARBA" id="ARBA00022763"/>
    </source>
</evidence>
<comment type="cofactor">
    <cofactor evidence="1">
        <name>Mn(2+)</name>
        <dbReference type="ChEBI" id="CHEBI:29035"/>
    </cofactor>
</comment>
<evidence type="ECO:0000256" key="11">
    <source>
        <dbReference type="ARBA" id="ARBA00023242"/>
    </source>
</evidence>
<keyword evidence="10" id="KW-0234">DNA repair</keyword>
<keyword evidence="6" id="KW-0479">Metal-binding</keyword>
<accession>A0A8W8N5C1</accession>